<feature type="compositionally biased region" description="Basic and acidic residues" evidence="1">
    <location>
        <begin position="21"/>
        <end position="30"/>
    </location>
</feature>
<feature type="compositionally biased region" description="Polar residues" evidence="1">
    <location>
        <begin position="8"/>
        <end position="19"/>
    </location>
</feature>
<evidence type="ECO:0000313" key="3">
    <source>
        <dbReference type="Proteomes" id="UP001335648"/>
    </source>
</evidence>
<protein>
    <recommendedName>
        <fullName evidence="4">LBH domain-containing protein</fullName>
    </recommendedName>
</protein>
<keyword evidence="3" id="KW-1185">Reference proteome</keyword>
<proteinExistence type="predicted"/>
<feature type="region of interest" description="Disordered" evidence="1">
    <location>
        <begin position="1"/>
        <end position="31"/>
    </location>
</feature>
<comment type="caution">
    <text evidence="2">The sequence shown here is derived from an EMBL/GenBank/DDBJ whole genome shotgun (WGS) entry which is preliminary data.</text>
</comment>
<accession>A0AAN8BQD8</accession>
<feature type="compositionally biased region" description="Basic and acidic residues" evidence="1">
    <location>
        <begin position="95"/>
        <end position="112"/>
    </location>
</feature>
<sequence>MSCIPASHSLNPTLGQGESQMDDRPAERRASKVYQIFPEASANEDPDSSSLPDDIIYRRERLPSIVVEPIEHRLPESVDRLANNLEEEDLEEEERDHSAEHTDGEQEDKGREAGTAVRKSSLGPSQSQLCLSRLTPPTSPTHMEAAPPCHKSSDRTASED</sequence>
<evidence type="ECO:0008006" key="4">
    <source>
        <dbReference type="Google" id="ProtNLM"/>
    </source>
</evidence>
<evidence type="ECO:0000256" key="1">
    <source>
        <dbReference type="SAM" id="MobiDB-lite"/>
    </source>
</evidence>
<feature type="compositionally biased region" description="Basic and acidic residues" evidence="1">
    <location>
        <begin position="151"/>
        <end position="160"/>
    </location>
</feature>
<dbReference type="EMBL" id="JAULUE010002058">
    <property type="protein sequence ID" value="KAK5888225.1"/>
    <property type="molecule type" value="Genomic_DNA"/>
</dbReference>
<organism evidence="2 3">
    <name type="scientific">Champsocephalus esox</name>
    <name type="common">pike icefish</name>
    <dbReference type="NCBI Taxonomy" id="159716"/>
    <lineage>
        <taxon>Eukaryota</taxon>
        <taxon>Metazoa</taxon>
        <taxon>Chordata</taxon>
        <taxon>Craniata</taxon>
        <taxon>Vertebrata</taxon>
        <taxon>Euteleostomi</taxon>
        <taxon>Actinopterygii</taxon>
        <taxon>Neopterygii</taxon>
        <taxon>Teleostei</taxon>
        <taxon>Neoteleostei</taxon>
        <taxon>Acanthomorphata</taxon>
        <taxon>Eupercaria</taxon>
        <taxon>Perciformes</taxon>
        <taxon>Notothenioidei</taxon>
        <taxon>Channichthyidae</taxon>
        <taxon>Champsocephalus</taxon>
    </lineage>
</organism>
<evidence type="ECO:0000313" key="2">
    <source>
        <dbReference type="EMBL" id="KAK5888225.1"/>
    </source>
</evidence>
<dbReference type="AlphaFoldDB" id="A0AAN8BQD8"/>
<feature type="region of interest" description="Disordered" evidence="1">
    <location>
        <begin position="63"/>
        <end position="160"/>
    </location>
</feature>
<name>A0AAN8BQD8_9TELE</name>
<dbReference type="Proteomes" id="UP001335648">
    <property type="component" value="Unassembled WGS sequence"/>
</dbReference>
<gene>
    <name evidence="2" type="ORF">CesoFtcFv8_016742</name>
</gene>
<feature type="compositionally biased region" description="Basic and acidic residues" evidence="1">
    <location>
        <begin position="69"/>
        <end position="79"/>
    </location>
</feature>
<reference evidence="2 3" key="1">
    <citation type="journal article" date="2023" name="Mol. Biol. Evol.">
        <title>Genomics of Secondarily Temperate Adaptation in the Only Non-Antarctic Icefish.</title>
        <authorList>
            <person name="Rivera-Colon A.G."/>
            <person name="Rayamajhi N."/>
            <person name="Minhas B.F."/>
            <person name="Madrigal G."/>
            <person name="Bilyk K.T."/>
            <person name="Yoon V."/>
            <person name="Hune M."/>
            <person name="Gregory S."/>
            <person name="Cheng C.H.C."/>
            <person name="Catchen J.M."/>
        </authorList>
    </citation>
    <scope>NUCLEOTIDE SEQUENCE [LARGE SCALE GENOMIC DNA]</scope>
    <source>
        <strain evidence="2">JC2023a</strain>
    </source>
</reference>
<feature type="compositionally biased region" description="Acidic residues" evidence="1">
    <location>
        <begin position="85"/>
        <end position="94"/>
    </location>
</feature>